<dbReference type="RefSeq" id="WP_091301037.1">
    <property type="nucleotide sequence ID" value="NZ_FOCE01000005.1"/>
</dbReference>
<evidence type="ECO:0000313" key="2">
    <source>
        <dbReference type="Proteomes" id="UP000198761"/>
    </source>
</evidence>
<organism evidence="1 2">
    <name type="scientific">Gemmobacter aquatilis</name>
    <dbReference type="NCBI Taxonomy" id="933059"/>
    <lineage>
        <taxon>Bacteria</taxon>
        <taxon>Pseudomonadati</taxon>
        <taxon>Pseudomonadota</taxon>
        <taxon>Alphaproteobacteria</taxon>
        <taxon>Rhodobacterales</taxon>
        <taxon>Paracoccaceae</taxon>
        <taxon>Gemmobacter</taxon>
    </lineage>
</organism>
<dbReference type="PROSITE" id="PS00330">
    <property type="entry name" value="HEMOLYSIN_CALCIUM"/>
    <property type="match status" value="1"/>
</dbReference>
<protein>
    <recommendedName>
        <fullName evidence="3">Hemolysin-type calcium-binding repeat-containing protein</fullName>
    </recommendedName>
</protein>
<dbReference type="STRING" id="933059.SAMN04488103_10572"/>
<dbReference type="Proteomes" id="UP000198761">
    <property type="component" value="Unassembled WGS sequence"/>
</dbReference>
<evidence type="ECO:0008006" key="3">
    <source>
        <dbReference type="Google" id="ProtNLM"/>
    </source>
</evidence>
<dbReference type="OrthoDB" id="9342475at2"/>
<proteinExistence type="predicted"/>
<accession>A0A1H8GIY9</accession>
<gene>
    <name evidence="1" type="ORF">SAMN04488103_10572</name>
</gene>
<dbReference type="GO" id="GO:0005509">
    <property type="term" value="F:calcium ion binding"/>
    <property type="evidence" value="ECO:0007669"/>
    <property type="project" value="InterPro"/>
</dbReference>
<dbReference type="InterPro" id="IPR001343">
    <property type="entry name" value="Hemolysn_Ca-bd"/>
</dbReference>
<dbReference type="InterPro" id="IPR011049">
    <property type="entry name" value="Serralysin-like_metalloprot_C"/>
</dbReference>
<dbReference type="InterPro" id="IPR018511">
    <property type="entry name" value="Hemolysin-typ_Ca-bd_CS"/>
</dbReference>
<dbReference type="AlphaFoldDB" id="A0A1H8GIY9"/>
<name>A0A1H8GIY9_9RHOB</name>
<dbReference type="PRINTS" id="PR00313">
    <property type="entry name" value="CABNDNGRPT"/>
</dbReference>
<dbReference type="Gene3D" id="2.150.10.10">
    <property type="entry name" value="Serralysin-like metalloprotease, C-terminal"/>
    <property type="match status" value="1"/>
</dbReference>
<dbReference type="SUPFAM" id="SSF51120">
    <property type="entry name" value="beta-Roll"/>
    <property type="match status" value="1"/>
</dbReference>
<dbReference type="Pfam" id="PF00353">
    <property type="entry name" value="HemolysinCabind"/>
    <property type="match status" value="2"/>
</dbReference>
<dbReference type="EMBL" id="FOCE01000005">
    <property type="protein sequence ID" value="SEN43704.1"/>
    <property type="molecule type" value="Genomic_DNA"/>
</dbReference>
<keyword evidence="2" id="KW-1185">Reference proteome</keyword>
<evidence type="ECO:0000313" key="1">
    <source>
        <dbReference type="EMBL" id="SEN43704.1"/>
    </source>
</evidence>
<sequence>MTLHAFNSDIQFVNPLVLNAGDAVVIGVNGFVYGQDTLFLGQTGNDILVAGGVASWLTAFSFGISGQVQGAAIQLADNGLIQAYQALFYNGVNLVFHNAGTIMTDTVALSLRGSAELGSASRIDNSGSIVSGGIAAIYGRAGQTEPYSIHNTGVIASTSIYAVLFDDTDVVNDRLINAGQIVGTVAMGGGSDLYDARGGGTVDGTIGGGLGDDRFRPGAAEEVFSGDAGIDTLDFRGGGGAVVIALDSGWEAGGWAEGDIWTGIENVTGTRGADRIGGDGQNNRLFGAAGNDTIFGAAGGDVLEGGDGNDVFSGGAGNDIFVYRRLGEIGDLISDFSSAAAGNDDRFLISAAGFGGGLSAGTLATTRFRTRADNLAQDGDDRFIFRTTDRTLWFDADGTGSTAAVMVADLQANATVTAGDIVIF</sequence>
<reference evidence="1 2" key="1">
    <citation type="submission" date="2016-10" db="EMBL/GenBank/DDBJ databases">
        <authorList>
            <person name="de Groot N.N."/>
        </authorList>
    </citation>
    <scope>NUCLEOTIDE SEQUENCE [LARGE SCALE GENOMIC DNA]</scope>
    <source>
        <strain evidence="1 2">DSM 3857</strain>
    </source>
</reference>